<dbReference type="InterPro" id="IPR056551">
    <property type="entry name" value="Beta-prop_NOL10_N"/>
</dbReference>
<comment type="subcellular location">
    <subcellularLocation>
        <location evidence="1">Nucleus</location>
        <location evidence="1">Nucleolus</location>
    </subcellularLocation>
</comment>
<dbReference type="PANTHER" id="PTHR14927:SF0">
    <property type="entry name" value="NUCLEOLAR PROTEIN 10"/>
    <property type="match status" value="1"/>
</dbReference>
<dbReference type="EMBL" id="AZHD01000008">
    <property type="protein sequence ID" value="OAA61083.1"/>
    <property type="molecule type" value="Genomic_DNA"/>
</dbReference>
<evidence type="ECO:0000256" key="4">
    <source>
        <dbReference type="ARBA" id="ARBA00022737"/>
    </source>
</evidence>
<evidence type="ECO:0000256" key="2">
    <source>
        <dbReference type="ARBA" id="ARBA00005264"/>
    </source>
</evidence>
<dbReference type="InterPro" id="IPR056550">
    <property type="entry name" value="NOL10_2nd"/>
</dbReference>
<keyword evidence="12" id="KW-1185">Reference proteome</keyword>
<dbReference type="Gene3D" id="2.130.10.10">
    <property type="entry name" value="YVTN repeat-like/Quinoprotein amine dehydrogenase"/>
    <property type="match status" value="1"/>
</dbReference>
<comment type="caution">
    <text evidence="11">The sequence shown here is derived from an EMBL/GenBank/DDBJ whole genome shotgun (WGS) entry which is preliminary data.</text>
</comment>
<evidence type="ECO:0000259" key="10">
    <source>
        <dbReference type="Pfam" id="PF23098"/>
    </source>
</evidence>
<evidence type="ECO:0000256" key="1">
    <source>
        <dbReference type="ARBA" id="ARBA00004604"/>
    </source>
</evidence>
<name>A0A167TYM3_9HYPO</name>
<evidence type="ECO:0000256" key="3">
    <source>
        <dbReference type="ARBA" id="ARBA00022574"/>
    </source>
</evidence>
<proteinExistence type="inferred from homology"/>
<dbReference type="PROSITE" id="PS50294">
    <property type="entry name" value="WD_REPEATS_REGION"/>
    <property type="match status" value="1"/>
</dbReference>
<dbReference type="Pfam" id="PF23098">
    <property type="entry name" value="Beta-prop_NOL10_N"/>
    <property type="match status" value="1"/>
</dbReference>
<dbReference type="InterPro" id="IPR011047">
    <property type="entry name" value="Quinoprotein_ADH-like_sf"/>
</dbReference>
<feature type="domain" description="Nucleolar protein 10-like N-terminal" evidence="10">
    <location>
        <begin position="17"/>
        <end position="383"/>
    </location>
</feature>
<evidence type="ECO:0000259" key="8">
    <source>
        <dbReference type="Pfam" id="PF08159"/>
    </source>
</evidence>
<dbReference type="Pfam" id="PF23097">
    <property type="entry name" value="NOL10_2nd"/>
    <property type="match status" value="1"/>
</dbReference>
<evidence type="ECO:0000256" key="6">
    <source>
        <dbReference type="PROSITE-ProRule" id="PRU00221"/>
    </source>
</evidence>
<dbReference type="PANTHER" id="PTHR14927">
    <property type="entry name" value="NUCLEOLAR PROTEIN 10"/>
    <property type="match status" value="1"/>
</dbReference>
<dbReference type="AlphaFoldDB" id="A0A167TYM3"/>
<dbReference type="GO" id="GO:0030686">
    <property type="term" value="C:90S preribosome"/>
    <property type="evidence" value="ECO:0007669"/>
    <property type="project" value="TreeGrafter"/>
</dbReference>
<dbReference type="GO" id="GO:0000462">
    <property type="term" value="P:maturation of SSU-rRNA from tricistronic rRNA transcript (SSU-rRNA, 5.8S rRNA, LSU-rRNA)"/>
    <property type="evidence" value="ECO:0007669"/>
    <property type="project" value="TreeGrafter"/>
</dbReference>
<dbReference type="InterPro" id="IPR012580">
    <property type="entry name" value="NUC153"/>
</dbReference>
<accession>A0A167TYM3</accession>
<feature type="compositionally biased region" description="Polar residues" evidence="7">
    <location>
        <begin position="652"/>
        <end position="662"/>
    </location>
</feature>
<dbReference type="SMART" id="SM00320">
    <property type="entry name" value="WD40"/>
    <property type="match status" value="1"/>
</dbReference>
<evidence type="ECO:0000256" key="7">
    <source>
        <dbReference type="SAM" id="MobiDB-lite"/>
    </source>
</evidence>
<evidence type="ECO:0000259" key="9">
    <source>
        <dbReference type="Pfam" id="PF23097"/>
    </source>
</evidence>
<keyword evidence="5" id="KW-0539">Nucleus</keyword>
<feature type="domain" description="Nucleolar protein 10-like second" evidence="9">
    <location>
        <begin position="386"/>
        <end position="434"/>
    </location>
</feature>
<keyword evidence="4" id="KW-0677">Repeat</keyword>
<dbReference type="PROSITE" id="PS50082">
    <property type="entry name" value="WD_REPEATS_2"/>
    <property type="match status" value="1"/>
</dbReference>
<dbReference type="Proteomes" id="UP000076874">
    <property type="component" value="Unassembled WGS sequence"/>
</dbReference>
<feature type="domain" description="NUC153" evidence="8">
    <location>
        <begin position="493"/>
        <end position="521"/>
    </location>
</feature>
<comment type="similarity">
    <text evidence="2">Belongs to the WD repeat NOL10/ENP2 family.</text>
</comment>
<dbReference type="STRING" id="1081102.A0A167TYM3"/>
<dbReference type="InterPro" id="IPR040382">
    <property type="entry name" value="NOL10/Enp2"/>
</dbReference>
<evidence type="ECO:0000256" key="5">
    <source>
        <dbReference type="ARBA" id="ARBA00023242"/>
    </source>
</evidence>
<sequence length="662" mass="73376">MKVSSVGTAPVYTVSGPSMRSLPDWLAKKKKKSLKNDPEFANRLEILQDFEFSGASSCIRVSEDGNWLMSTGTFPPQMHIHNLYQMSLSYARHTVSLNNKFVLCSPDYSKSIHLQEDRRIEFHTPAGCHYQLRIPRFGRDIVYDRRSTEVLVPAAGLDADGFGEVFRLNLETGRFQKSFQVELGSDDGLERGLQGSISVGCVNTAAIAEESHGLSAFGTSLGTVEFWDPRSRARVATLQSHDGEITALDFAQSGLSLVTGSSAGIVQIYDLRRPTPLLTKDLGFGFPVKSLIHMTTASEEKMILAADKRAIKIFDEVNGKPWAAIEPEVDLNCVAHCPGSGMLLSANEGRQQHAWFIPMLGPAPKWCSFLERLVDEMAEEVSTTTYDNYKFLTLPEVRSLSLDHLIGKTNLLRPYMHGYFVASKLHDQARLIANPYVYEEERMKRVKEKIDKERASRIRETKKVKVNQKLVDKLLQKQEKRDKVDPRAGVLGDERFKSLFEDEEFAVDENSAEFRALNPSTRVDNRNAVPEAATKTARKAMGGGDDDDDDDDDEDDAPIRSDRNTAGDGGVVMRMTSSAPQWGSHATIGSRVQKAAASGGRSGGGGGFGKSRDGVLVGERQVTFVPESTNKKKSEEPVFTAPKRDNRARRSASGNTFRNLKK</sequence>
<dbReference type="GO" id="GO:0032040">
    <property type="term" value="C:small-subunit processome"/>
    <property type="evidence" value="ECO:0007669"/>
    <property type="project" value="TreeGrafter"/>
</dbReference>
<keyword evidence="3 6" id="KW-0853">WD repeat</keyword>
<dbReference type="InterPro" id="IPR001680">
    <property type="entry name" value="WD40_rpt"/>
</dbReference>
<dbReference type="InterPro" id="IPR015943">
    <property type="entry name" value="WD40/YVTN_repeat-like_dom_sf"/>
</dbReference>
<dbReference type="Pfam" id="PF08159">
    <property type="entry name" value="NUC153"/>
    <property type="match status" value="1"/>
</dbReference>
<organism evidence="11 12">
    <name type="scientific">Niveomyces insectorum RCEF 264</name>
    <dbReference type="NCBI Taxonomy" id="1081102"/>
    <lineage>
        <taxon>Eukaryota</taxon>
        <taxon>Fungi</taxon>
        <taxon>Dikarya</taxon>
        <taxon>Ascomycota</taxon>
        <taxon>Pezizomycotina</taxon>
        <taxon>Sordariomycetes</taxon>
        <taxon>Hypocreomycetidae</taxon>
        <taxon>Hypocreales</taxon>
        <taxon>Cordycipitaceae</taxon>
        <taxon>Niveomyces</taxon>
    </lineage>
</organism>
<protein>
    <submittedName>
        <fullName evidence="11">WD40 repeat-like-containing domain protein</fullName>
    </submittedName>
</protein>
<dbReference type="SUPFAM" id="SSF50998">
    <property type="entry name" value="Quinoprotein alcohol dehydrogenase-like"/>
    <property type="match status" value="1"/>
</dbReference>
<feature type="compositionally biased region" description="Acidic residues" evidence="7">
    <location>
        <begin position="544"/>
        <end position="556"/>
    </location>
</feature>
<evidence type="ECO:0000313" key="12">
    <source>
        <dbReference type="Proteomes" id="UP000076874"/>
    </source>
</evidence>
<dbReference type="CDD" id="cd22265">
    <property type="entry name" value="UDM1_RNF168"/>
    <property type="match status" value="1"/>
</dbReference>
<gene>
    <name evidence="11" type="ORF">SPI_05107</name>
</gene>
<feature type="region of interest" description="Disordered" evidence="7">
    <location>
        <begin position="518"/>
        <end position="662"/>
    </location>
</feature>
<evidence type="ECO:0000313" key="11">
    <source>
        <dbReference type="EMBL" id="OAA61083.1"/>
    </source>
</evidence>
<feature type="repeat" description="WD" evidence="6">
    <location>
        <begin position="238"/>
        <end position="279"/>
    </location>
</feature>
<feature type="compositionally biased region" description="Gly residues" evidence="7">
    <location>
        <begin position="600"/>
        <end position="609"/>
    </location>
</feature>
<dbReference type="OrthoDB" id="273340at2759"/>
<reference evidence="11 12" key="1">
    <citation type="journal article" date="2016" name="Genome Biol. Evol.">
        <title>Divergent and convergent evolution of fungal pathogenicity.</title>
        <authorList>
            <person name="Shang Y."/>
            <person name="Xiao G."/>
            <person name="Zheng P."/>
            <person name="Cen K."/>
            <person name="Zhan S."/>
            <person name="Wang C."/>
        </authorList>
    </citation>
    <scope>NUCLEOTIDE SEQUENCE [LARGE SCALE GENOMIC DNA]</scope>
    <source>
        <strain evidence="11 12">RCEF 264</strain>
    </source>
</reference>